<accession>A0A6C0BNQ9</accession>
<sequence>MEHFTLLKLLWETECKSRKWEVKFVYKGHRRGQLDLDDILDKPEEYLKCFEYDDIPSLIVGFKAITDYDDWRLRWYVKDNLKQMTYLEPNPETYYVYVQVEAYPIEDVVERKDCTF</sequence>
<reference evidence="1" key="1">
    <citation type="journal article" date="2020" name="Nature">
        <title>Giant virus diversity and host interactions through global metagenomics.</title>
        <authorList>
            <person name="Schulz F."/>
            <person name="Roux S."/>
            <person name="Paez-Espino D."/>
            <person name="Jungbluth S."/>
            <person name="Walsh D.A."/>
            <person name="Denef V.J."/>
            <person name="McMahon K.D."/>
            <person name="Konstantinidis K.T."/>
            <person name="Eloe-Fadrosh E.A."/>
            <person name="Kyrpides N.C."/>
            <person name="Woyke T."/>
        </authorList>
    </citation>
    <scope>NUCLEOTIDE SEQUENCE</scope>
    <source>
        <strain evidence="1">GVMAG-M-3300018080-19</strain>
    </source>
</reference>
<dbReference type="AlphaFoldDB" id="A0A6C0BNQ9"/>
<evidence type="ECO:0000313" key="1">
    <source>
        <dbReference type="EMBL" id="QHS93622.1"/>
    </source>
</evidence>
<proteinExistence type="predicted"/>
<organism evidence="1">
    <name type="scientific">viral metagenome</name>
    <dbReference type="NCBI Taxonomy" id="1070528"/>
    <lineage>
        <taxon>unclassified sequences</taxon>
        <taxon>metagenomes</taxon>
        <taxon>organismal metagenomes</taxon>
    </lineage>
</organism>
<name>A0A6C0BNQ9_9ZZZZ</name>
<protein>
    <submittedName>
        <fullName evidence="1">Uncharacterized protein</fullName>
    </submittedName>
</protein>
<dbReference type="EMBL" id="MN739207">
    <property type="protein sequence ID" value="QHS93622.1"/>
    <property type="molecule type" value="Genomic_DNA"/>
</dbReference>